<evidence type="ECO:0000313" key="5">
    <source>
        <dbReference type="Proteomes" id="UP000436088"/>
    </source>
</evidence>
<dbReference type="InterPro" id="IPR030513">
    <property type="entry name" value="Dehydrin_CS"/>
</dbReference>
<dbReference type="GO" id="GO:0009737">
    <property type="term" value="P:response to abscisic acid"/>
    <property type="evidence" value="ECO:0007669"/>
    <property type="project" value="TreeGrafter"/>
</dbReference>
<evidence type="ECO:0000313" key="4">
    <source>
        <dbReference type="EMBL" id="KAE8731416.1"/>
    </source>
</evidence>
<dbReference type="GO" id="GO:0009414">
    <property type="term" value="P:response to water deprivation"/>
    <property type="evidence" value="ECO:0007669"/>
    <property type="project" value="UniProtKB-ARBA"/>
</dbReference>
<accession>A0A6A3CR24</accession>
<dbReference type="GO" id="GO:0032259">
    <property type="term" value="P:methylation"/>
    <property type="evidence" value="ECO:0007669"/>
    <property type="project" value="UniProtKB-KW"/>
</dbReference>
<dbReference type="Pfam" id="PF00257">
    <property type="entry name" value="Dehydrin"/>
    <property type="match status" value="1"/>
</dbReference>
<dbReference type="PROSITE" id="PS00823">
    <property type="entry name" value="DEHYDRIN_2"/>
    <property type="match status" value="1"/>
</dbReference>
<keyword evidence="5" id="KW-1185">Reference proteome</keyword>
<dbReference type="Proteomes" id="UP000436088">
    <property type="component" value="Unassembled WGS sequence"/>
</dbReference>
<organism evidence="4 5">
    <name type="scientific">Hibiscus syriacus</name>
    <name type="common">Rose of Sharon</name>
    <dbReference type="NCBI Taxonomy" id="106335"/>
    <lineage>
        <taxon>Eukaryota</taxon>
        <taxon>Viridiplantae</taxon>
        <taxon>Streptophyta</taxon>
        <taxon>Embryophyta</taxon>
        <taxon>Tracheophyta</taxon>
        <taxon>Spermatophyta</taxon>
        <taxon>Magnoliopsida</taxon>
        <taxon>eudicotyledons</taxon>
        <taxon>Gunneridae</taxon>
        <taxon>Pentapetalae</taxon>
        <taxon>rosids</taxon>
        <taxon>malvids</taxon>
        <taxon>Malvales</taxon>
        <taxon>Malvaceae</taxon>
        <taxon>Malvoideae</taxon>
        <taxon>Hibiscus</taxon>
    </lineage>
</organism>
<dbReference type="PANTHER" id="PTHR33346">
    <property type="entry name" value="DEHYDRIN XERO 2-RELATED"/>
    <property type="match status" value="1"/>
</dbReference>
<gene>
    <name evidence="4" type="ORF">F3Y22_tig00002840pilonHSYRG01288</name>
</gene>
<comment type="caution">
    <text evidence="4">The sequence shown here is derived from an EMBL/GenBank/DDBJ whole genome shotgun (WGS) entry which is preliminary data.</text>
</comment>
<dbReference type="PANTHER" id="PTHR33346:SF2">
    <property type="entry name" value="DEHYDRIN ERD14"/>
    <property type="match status" value="1"/>
</dbReference>
<feature type="compositionally biased region" description="Basic and acidic residues" evidence="3">
    <location>
        <begin position="1"/>
        <end position="11"/>
    </location>
</feature>
<dbReference type="GO" id="GO:0005829">
    <property type="term" value="C:cytosol"/>
    <property type="evidence" value="ECO:0007669"/>
    <property type="project" value="TreeGrafter"/>
</dbReference>
<dbReference type="GO" id="GO:0016020">
    <property type="term" value="C:membrane"/>
    <property type="evidence" value="ECO:0007669"/>
    <property type="project" value="TreeGrafter"/>
</dbReference>
<feature type="compositionally biased region" description="Basic and acidic residues" evidence="3">
    <location>
        <begin position="105"/>
        <end position="150"/>
    </location>
</feature>
<evidence type="ECO:0000256" key="3">
    <source>
        <dbReference type="SAM" id="MobiDB-lite"/>
    </source>
</evidence>
<reference evidence="4" key="1">
    <citation type="submission" date="2019-09" db="EMBL/GenBank/DDBJ databases">
        <title>Draft genome information of white flower Hibiscus syriacus.</title>
        <authorList>
            <person name="Kim Y.-M."/>
        </authorList>
    </citation>
    <scope>NUCLEOTIDE SEQUENCE [LARGE SCALE GENOMIC DNA]</scope>
    <source>
        <strain evidence="4">YM2019G1</strain>
    </source>
</reference>
<proteinExistence type="inferred from homology"/>
<evidence type="ECO:0000256" key="2">
    <source>
        <dbReference type="RuleBase" id="RU003995"/>
    </source>
</evidence>
<dbReference type="InterPro" id="IPR000167">
    <property type="entry name" value="Dehydrin"/>
</dbReference>
<dbReference type="EMBL" id="VEPZ02000196">
    <property type="protein sequence ID" value="KAE8731416.1"/>
    <property type="molecule type" value="Genomic_DNA"/>
</dbReference>
<sequence length="209" mass="23319">MAEEHTHKEAEFGGDQGAVESKDRGVFDFLGKKEEENPKPKQEALASEFEKVKIEESKAEEERKEGEKKPILLDKLHRSGSSSSSSSDEEEGEGGEKKDKKRLKEKTGGEKKDETAVPVEKSDEQPETPEKKGFIDKIKEKLPGQHKKDEEDATPSPPPTPATVPADKVAVEYHEEESNEKKGLLAKIKEKIPGYHTETEEEKETTASH</sequence>
<protein>
    <submittedName>
        <fullName evidence="4">Lysine-specific histone demethylase 1-like protein 1-like</fullName>
    </submittedName>
</protein>
<comment type="similarity">
    <text evidence="1 2">Belongs to the plant dehydrin family.</text>
</comment>
<dbReference type="GO" id="GO:0009631">
    <property type="term" value="P:cold acclimation"/>
    <property type="evidence" value="ECO:0007669"/>
    <property type="project" value="TreeGrafter"/>
</dbReference>
<name>A0A6A3CR24_HIBSY</name>
<dbReference type="GO" id="GO:0046872">
    <property type="term" value="F:metal ion binding"/>
    <property type="evidence" value="ECO:0007669"/>
    <property type="project" value="UniProtKB-ARBA"/>
</dbReference>
<feature type="region of interest" description="Disordered" evidence="3">
    <location>
        <begin position="1"/>
        <end position="185"/>
    </location>
</feature>
<feature type="compositionally biased region" description="Basic and acidic residues" evidence="3">
    <location>
        <begin position="20"/>
        <end position="77"/>
    </location>
</feature>
<dbReference type="AlphaFoldDB" id="A0A6A3CR24"/>
<dbReference type="GO" id="GO:0008168">
    <property type="term" value="F:methyltransferase activity"/>
    <property type="evidence" value="ECO:0007669"/>
    <property type="project" value="UniProtKB-KW"/>
</dbReference>
<evidence type="ECO:0000256" key="1">
    <source>
        <dbReference type="ARBA" id="ARBA00008403"/>
    </source>
</evidence>